<dbReference type="EMBL" id="JBHSUC010000001">
    <property type="protein sequence ID" value="MFC6360843.1"/>
    <property type="molecule type" value="Genomic_DNA"/>
</dbReference>
<comment type="caution">
    <text evidence="2">The sequence shown here is derived from an EMBL/GenBank/DDBJ whole genome shotgun (WGS) entry which is preliminary data.</text>
</comment>
<evidence type="ECO:0000256" key="1">
    <source>
        <dbReference type="SAM" id="MobiDB-lite"/>
    </source>
</evidence>
<dbReference type="RefSeq" id="WP_212706868.1">
    <property type="nucleotide sequence ID" value="NZ_BAAAFW010000059.1"/>
</dbReference>
<name>A0ABW1VM82_9GAMM</name>
<evidence type="ECO:0000313" key="3">
    <source>
        <dbReference type="Proteomes" id="UP001596215"/>
    </source>
</evidence>
<organism evidence="2 3">
    <name type="scientific">Tatumella punctata</name>
    <dbReference type="NCBI Taxonomy" id="399969"/>
    <lineage>
        <taxon>Bacteria</taxon>
        <taxon>Pseudomonadati</taxon>
        <taxon>Pseudomonadota</taxon>
        <taxon>Gammaproteobacteria</taxon>
        <taxon>Enterobacterales</taxon>
        <taxon>Erwiniaceae</taxon>
        <taxon>Tatumella</taxon>
    </lineage>
</organism>
<gene>
    <name evidence="2" type="ORF">ACFP73_01795</name>
</gene>
<feature type="compositionally biased region" description="Low complexity" evidence="1">
    <location>
        <begin position="44"/>
        <end position="55"/>
    </location>
</feature>
<dbReference type="Proteomes" id="UP001596215">
    <property type="component" value="Unassembled WGS sequence"/>
</dbReference>
<sequence>MDKTQAVQVVVCVASTGSVTRTAETVYGVADKQSTGIYPQLSKGKSCGGQKKSPSAGWRGFGI</sequence>
<evidence type="ECO:0000313" key="2">
    <source>
        <dbReference type="EMBL" id="MFC6360843.1"/>
    </source>
</evidence>
<keyword evidence="3" id="KW-1185">Reference proteome</keyword>
<feature type="region of interest" description="Disordered" evidence="1">
    <location>
        <begin position="44"/>
        <end position="63"/>
    </location>
</feature>
<protein>
    <submittedName>
        <fullName evidence="2">Uncharacterized protein</fullName>
    </submittedName>
</protein>
<reference evidence="3" key="1">
    <citation type="journal article" date="2019" name="Int. J. Syst. Evol. Microbiol.">
        <title>The Global Catalogue of Microorganisms (GCM) 10K type strain sequencing project: providing services to taxonomists for standard genome sequencing and annotation.</title>
        <authorList>
            <consortium name="The Broad Institute Genomics Platform"/>
            <consortium name="The Broad Institute Genome Sequencing Center for Infectious Disease"/>
            <person name="Wu L."/>
            <person name="Ma J."/>
        </authorList>
    </citation>
    <scope>NUCLEOTIDE SEQUENCE [LARGE SCALE GENOMIC DNA]</scope>
    <source>
        <strain evidence="3">CGMCC 4.1530</strain>
    </source>
</reference>
<proteinExistence type="predicted"/>
<accession>A0ABW1VM82</accession>